<name>A0A934I9C9_9RHOB</name>
<keyword evidence="4" id="KW-1185">Reference proteome</keyword>
<dbReference type="Proteomes" id="UP000642488">
    <property type="component" value="Unassembled WGS sequence"/>
</dbReference>
<accession>A0A934I9C9</accession>
<dbReference type="AlphaFoldDB" id="A0A934I9C9"/>
<sequence length="159" mass="16287">MKSAIAIVMMSAGAALAQGDDASMRDLAAKAGIGGIGLSACSDVTGAENAPLLAQAGDWLLGYMAGRIDAGEMLVEDEPLSAASSIDIVTSIATFCAENPDATVLAAARRYGGRVFGTEPVRRAFEIAPSVVKRPESRPETDDTAEADVDEQASGDLPD</sequence>
<reference evidence="3" key="1">
    <citation type="submission" date="2020-12" db="EMBL/GenBank/DDBJ databases">
        <title>Bacterial taxonomy.</title>
        <authorList>
            <person name="Pan X."/>
        </authorList>
    </citation>
    <scope>NUCLEOTIDE SEQUENCE</scope>
    <source>
        <strain evidence="3">KCTC 52957</strain>
    </source>
</reference>
<organism evidence="3 4">
    <name type="scientific">Palleronia pontilimi</name>
    <dbReference type="NCBI Taxonomy" id="1964209"/>
    <lineage>
        <taxon>Bacteria</taxon>
        <taxon>Pseudomonadati</taxon>
        <taxon>Pseudomonadota</taxon>
        <taxon>Alphaproteobacteria</taxon>
        <taxon>Rhodobacterales</taxon>
        <taxon>Roseobacteraceae</taxon>
        <taxon>Palleronia</taxon>
    </lineage>
</organism>
<dbReference type="RefSeq" id="WP_198915971.1">
    <property type="nucleotide sequence ID" value="NZ_JAEKPD010000007.1"/>
</dbReference>
<evidence type="ECO:0000313" key="3">
    <source>
        <dbReference type="EMBL" id="MBJ3762803.1"/>
    </source>
</evidence>
<gene>
    <name evidence="3" type="ORF">ILP92_08600</name>
</gene>
<evidence type="ECO:0000256" key="1">
    <source>
        <dbReference type="SAM" id="MobiDB-lite"/>
    </source>
</evidence>
<feature type="compositionally biased region" description="Acidic residues" evidence="1">
    <location>
        <begin position="142"/>
        <end position="159"/>
    </location>
</feature>
<keyword evidence="2" id="KW-0732">Signal</keyword>
<comment type="caution">
    <text evidence="3">The sequence shown here is derived from an EMBL/GenBank/DDBJ whole genome shotgun (WGS) entry which is preliminary data.</text>
</comment>
<evidence type="ECO:0000256" key="2">
    <source>
        <dbReference type="SAM" id="SignalP"/>
    </source>
</evidence>
<proteinExistence type="predicted"/>
<feature type="signal peptide" evidence="2">
    <location>
        <begin position="1"/>
        <end position="17"/>
    </location>
</feature>
<evidence type="ECO:0000313" key="4">
    <source>
        <dbReference type="Proteomes" id="UP000642488"/>
    </source>
</evidence>
<dbReference type="EMBL" id="JAEKPD010000007">
    <property type="protein sequence ID" value="MBJ3762803.1"/>
    <property type="molecule type" value="Genomic_DNA"/>
</dbReference>
<feature type="chain" id="PRO_5037734803" evidence="2">
    <location>
        <begin position="18"/>
        <end position="159"/>
    </location>
</feature>
<protein>
    <submittedName>
        <fullName evidence="3">Uncharacterized protein</fullName>
    </submittedName>
</protein>
<feature type="region of interest" description="Disordered" evidence="1">
    <location>
        <begin position="129"/>
        <end position="159"/>
    </location>
</feature>